<dbReference type="FunFam" id="3.40.30.10:FF:000015">
    <property type="entry name" value="NADH-quinone oxidoreductase subunit E"/>
    <property type="match status" value="1"/>
</dbReference>
<evidence type="ECO:0000313" key="7">
    <source>
        <dbReference type="EMBL" id="KUG17816.1"/>
    </source>
</evidence>
<dbReference type="InterPro" id="IPR036249">
    <property type="entry name" value="Thioredoxin-like_sf"/>
</dbReference>
<dbReference type="PANTHER" id="PTHR43342:SF1">
    <property type="entry name" value="BIFURCATING [FEFE] HYDROGENASE GAMMA SUBUNIT"/>
    <property type="match status" value="1"/>
</dbReference>
<dbReference type="InterPro" id="IPR002023">
    <property type="entry name" value="NuoE-like"/>
</dbReference>
<accession>A0A0W8FAC1</accession>
<comment type="cofactor">
    <cofactor evidence="6">
        <name>[2Fe-2S] cluster</name>
        <dbReference type="ChEBI" id="CHEBI:190135"/>
    </cofactor>
</comment>
<dbReference type="SUPFAM" id="SSF52833">
    <property type="entry name" value="Thioredoxin-like"/>
    <property type="match status" value="1"/>
</dbReference>
<dbReference type="EC" id="1.6.5.3" evidence="7"/>
<dbReference type="Gene3D" id="1.10.10.1590">
    <property type="entry name" value="NADH-quinone oxidoreductase subunit E"/>
    <property type="match status" value="1"/>
</dbReference>
<dbReference type="InterPro" id="IPR042128">
    <property type="entry name" value="NuoE_dom"/>
</dbReference>
<dbReference type="PIRSF" id="PIRSF000216">
    <property type="entry name" value="NADH_DH_24kDa"/>
    <property type="match status" value="1"/>
</dbReference>
<keyword evidence="5" id="KW-0411">Iron-sulfur</keyword>
<sequence>MQDNEHKRLVEMIDGYKGKEGSLIQLLLDLQSEFNWISKDALQEISERLKIPPSRIYRIASFYEAISLKPIGKHKISVCMGTACQVRGSGMILDRTESKLKIKQGGTTPDMRFTLKRVNCLGCCAIGPVMVVDDDYHGRLTSDRVERIIKKYD</sequence>
<dbReference type="Gene3D" id="3.40.30.10">
    <property type="entry name" value="Glutaredoxin"/>
    <property type="match status" value="1"/>
</dbReference>
<comment type="similarity">
    <text evidence="1">Belongs to the complex I 24 kDa subunit family.</text>
</comment>
<protein>
    <submittedName>
        <fullName evidence="7">Nadh-ubiquinone oxidoreductase chain e</fullName>
        <ecNumber evidence="7">1.6.5.3</ecNumber>
    </submittedName>
</protein>
<dbReference type="PANTHER" id="PTHR43342">
    <property type="entry name" value="NADH-QUINONE OXIDOREDUCTASE, E SUBUNIT"/>
    <property type="match status" value="1"/>
</dbReference>
<organism evidence="7">
    <name type="scientific">hydrocarbon metagenome</name>
    <dbReference type="NCBI Taxonomy" id="938273"/>
    <lineage>
        <taxon>unclassified sequences</taxon>
        <taxon>metagenomes</taxon>
        <taxon>ecological metagenomes</taxon>
    </lineage>
</organism>
<evidence type="ECO:0000256" key="3">
    <source>
        <dbReference type="ARBA" id="ARBA00022723"/>
    </source>
</evidence>
<dbReference type="NCBIfam" id="NF005722">
    <property type="entry name" value="PRK07539.1-2"/>
    <property type="match status" value="1"/>
</dbReference>
<keyword evidence="3" id="KW-0479">Metal-binding</keyword>
<keyword evidence="7" id="KW-0560">Oxidoreductase</keyword>
<gene>
    <name evidence="7" type="ORF">ASZ90_012459</name>
</gene>
<evidence type="ECO:0000256" key="5">
    <source>
        <dbReference type="ARBA" id="ARBA00023014"/>
    </source>
</evidence>
<dbReference type="AlphaFoldDB" id="A0A0W8FAC1"/>
<evidence type="ECO:0000256" key="2">
    <source>
        <dbReference type="ARBA" id="ARBA00022714"/>
    </source>
</evidence>
<keyword evidence="7" id="KW-0830">Ubiquinone</keyword>
<dbReference type="GO" id="GO:0016491">
    <property type="term" value="F:oxidoreductase activity"/>
    <property type="evidence" value="ECO:0007669"/>
    <property type="project" value="UniProtKB-KW"/>
</dbReference>
<comment type="caution">
    <text evidence="7">The sequence shown here is derived from an EMBL/GenBank/DDBJ whole genome shotgun (WGS) entry which is preliminary data.</text>
</comment>
<dbReference type="GO" id="GO:0046872">
    <property type="term" value="F:metal ion binding"/>
    <property type="evidence" value="ECO:0007669"/>
    <property type="project" value="UniProtKB-KW"/>
</dbReference>
<reference evidence="7" key="1">
    <citation type="journal article" date="2015" name="Proc. Natl. Acad. Sci. U.S.A.">
        <title>Networks of energetic and metabolic interactions define dynamics in microbial communities.</title>
        <authorList>
            <person name="Embree M."/>
            <person name="Liu J.K."/>
            <person name="Al-Bassam M.M."/>
            <person name="Zengler K."/>
        </authorList>
    </citation>
    <scope>NUCLEOTIDE SEQUENCE</scope>
</reference>
<dbReference type="InterPro" id="IPR028431">
    <property type="entry name" value="NADP_DH_HndA-like"/>
</dbReference>
<keyword evidence="4" id="KW-0408">Iron</keyword>
<keyword evidence="2" id="KW-0001">2Fe-2S</keyword>
<evidence type="ECO:0000256" key="4">
    <source>
        <dbReference type="ARBA" id="ARBA00023004"/>
    </source>
</evidence>
<name>A0A0W8FAC1_9ZZZZ</name>
<dbReference type="Pfam" id="PF01257">
    <property type="entry name" value="2Fe-2S_thioredx"/>
    <property type="match status" value="1"/>
</dbReference>
<dbReference type="PROSITE" id="PS01099">
    <property type="entry name" value="COMPLEX1_24K"/>
    <property type="match status" value="1"/>
</dbReference>
<evidence type="ECO:0000256" key="6">
    <source>
        <dbReference type="ARBA" id="ARBA00034078"/>
    </source>
</evidence>
<dbReference type="EMBL" id="LNQE01001419">
    <property type="protein sequence ID" value="KUG17816.1"/>
    <property type="molecule type" value="Genomic_DNA"/>
</dbReference>
<evidence type="ECO:0000256" key="1">
    <source>
        <dbReference type="ARBA" id="ARBA00010643"/>
    </source>
</evidence>
<dbReference type="GO" id="GO:0051537">
    <property type="term" value="F:2 iron, 2 sulfur cluster binding"/>
    <property type="evidence" value="ECO:0007669"/>
    <property type="project" value="UniProtKB-KW"/>
</dbReference>
<dbReference type="InterPro" id="IPR041921">
    <property type="entry name" value="NuoE_N"/>
</dbReference>
<proteinExistence type="inferred from homology"/>
<dbReference type="CDD" id="cd03064">
    <property type="entry name" value="TRX_Fd_NuoE"/>
    <property type="match status" value="1"/>
</dbReference>